<comment type="caution">
    <text evidence="3">The sequence shown here is derived from an EMBL/GenBank/DDBJ whole genome shotgun (WGS) entry which is preliminary data.</text>
</comment>
<dbReference type="STRING" id="1824.SAMN05444423_11518"/>
<dbReference type="PANTHER" id="PTHR43540">
    <property type="entry name" value="PEROXYUREIDOACRYLATE/UREIDOACRYLATE AMIDOHYDROLASE-RELATED"/>
    <property type="match status" value="1"/>
</dbReference>
<evidence type="ECO:0000313" key="4">
    <source>
        <dbReference type="Proteomes" id="UP000017048"/>
    </source>
</evidence>
<evidence type="ECO:0000259" key="2">
    <source>
        <dbReference type="Pfam" id="PF00857"/>
    </source>
</evidence>
<proteinExistence type="predicted"/>
<name>U5E3Z5_NOCAS</name>
<dbReference type="InterPro" id="IPR000868">
    <property type="entry name" value="Isochorismatase-like_dom"/>
</dbReference>
<dbReference type="GO" id="GO:0016787">
    <property type="term" value="F:hydrolase activity"/>
    <property type="evidence" value="ECO:0007669"/>
    <property type="project" value="UniProtKB-KW"/>
</dbReference>
<evidence type="ECO:0000256" key="1">
    <source>
        <dbReference type="ARBA" id="ARBA00022801"/>
    </source>
</evidence>
<dbReference type="Pfam" id="PF00857">
    <property type="entry name" value="Isochorismatase"/>
    <property type="match status" value="1"/>
</dbReference>
<dbReference type="EMBL" id="BAFO02000019">
    <property type="protein sequence ID" value="GAD83392.1"/>
    <property type="molecule type" value="Genomic_DNA"/>
</dbReference>
<dbReference type="CDD" id="cd00431">
    <property type="entry name" value="cysteine_hydrolases"/>
    <property type="match status" value="1"/>
</dbReference>
<gene>
    <name evidence="3" type="ORF">NCAST_19_00940</name>
</gene>
<dbReference type="eggNOG" id="COG1335">
    <property type="taxonomic scope" value="Bacteria"/>
</dbReference>
<keyword evidence="1 3" id="KW-0378">Hydrolase</keyword>
<feature type="domain" description="Isochorismatase-like" evidence="2">
    <location>
        <begin position="6"/>
        <end position="188"/>
    </location>
</feature>
<dbReference type="InterPro" id="IPR050272">
    <property type="entry name" value="Isochorismatase-like_hydrls"/>
</dbReference>
<dbReference type="Proteomes" id="UP000017048">
    <property type="component" value="Unassembled WGS sequence"/>
</dbReference>
<keyword evidence="4" id="KW-1185">Reference proteome</keyword>
<sequence length="231" mass="25892">MARPGAVLMIDMQNAYLREDVRSALGWPPIWRLNETITACSELLAAARDAGWSVIYSRQMLSQAMNPRAERHRRSRRAVPVLSVQEQQWRSEIIDAVAPQPGDVVLDKTRPNFFAYTELALVLKNLGVERVLVAGLQTNICVEATVRAALEHNFEVAVAADAVSTDGPALHYASLNSMRVMYVEVDSWRELMAPDAAWDKAFTTPNYGRDTGYWSEPVRRTAVAEFTRGTR</sequence>
<dbReference type="SUPFAM" id="SSF52499">
    <property type="entry name" value="Isochorismatase-like hydrolases"/>
    <property type="match status" value="1"/>
</dbReference>
<accession>U5E3Z5</accession>
<organism evidence="3 4">
    <name type="scientific">Nocardia asteroides NBRC 15531</name>
    <dbReference type="NCBI Taxonomy" id="1110697"/>
    <lineage>
        <taxon>Bacteria</taxon>
        <taxon>Bacillati</taxon>
        <taxon>Actinomycetota</taxon>
        <taxon>Actinomycetes</taxon>
        <taxon>Mycobacteriales</taxon>
        <taxon>Nocardiaceae</taxon>
        <taxon>Nocardia</taxon>
    </lineage>
</organism>
<dbReference type="InterPro" id="IPR036380">
    <property type="entry name" value="Isochorismatase-like_sf"/>
</dbReference>
<evidence type="ECO:0000313" key="3">
    <source>
        <dbReference type="EMBL" id="GAD83392.1"/>
    </source>
</evidence>
<protein>
    <submittedName>
        <fullName evidence="3">Hydrolase</fullName>
    </submittedName>
</protein>
<reference evidence="3 4" key="1">
    <citation type="journal article" date="2014" name="BMC Genomics">
        <title>Genome based analysis of type-I polyketide synthase and nonribosomal peptide synthetase gene clusters in seven strains of five representative Nocardia species.</title>
        <authorList>
            <person name="Komaki H."/>
            <person name="Ichikawa N."/>
            <person name="Hosoyama A."/>
            <person name="Takahashi-Nakaguchi A."/>
            <person name="Matsuzawa T."/>
            <person name="Suzuki K."/>
            <person name="Fujita N."/>
            <person name="Gonoi T."/>
        </authorList>
    </citation>
    <scope>NUCLEOTIDE SEQUENCE [LARGE SCALE GENOMIC DNA]</scope>
    <source>
        <strain evidence="3 4">NBRC 15531</strain>
    </source>
</reference>
<dbReference type="Gene3D" id="3.40.50.850">
    <property type="entry name" value="Isochorismatase-like"/>
    <property type="match status" value="1"/>
</dbReference>
<dbReference type="AlphaFoldDB" id="U5E3Z5"/>